<evidence type="ECO:0000256" key="1">
    <source>
        <dbReference type="ARBA" id="ARBA00023002"/>
    </source>
</evidence>
<dbReference type="PANTHER" id="PTHR34598:SF3">
    <property type="entry name" value="OXIDOREDUCTASE AN1597"/>
    <property type="match status" value="1"/>
</dbReference>
<dbReference type="NCBIfam" id="NF041278">
    <property type="entry name" value="CmcJ_NvfI_EfuI"/>
    <property type="match status" value="1"/>
</dbReference>
<evidence type="ECO:0000256" key="3">
    <source>
        <dbReference type="SAM" id="Coils"/>
    </source>
</evidence>
<keyword evidence="6" id="KW-1185">Reference proteome</keyword>
<comment type="caution">
    <text evidence="5">The sequence shown here is derived from an EMBL/GenBank/DDBJ whole genome shotgun (WGS) entry which is preliminary data.</text>
</comment>
<dbReference type="PANTHER" id="PTHR34598">
    <property type="entry name" value="BLL6449 PROTEIN"/>
    <property type="match status" value="1"/>
</dbReference>
<gene>
    <name evidence="5" type="ORF">K431DRAFT_286843</name>
</gene>
<keyword evidence="1" id="KW-0560">Oxidoreductase</keyword>
<organism evidence="5 6">
    <name type="scientific">Polychaeton citri CBS 116435</name>
    <dbReference type="NCBI Taxonomy" id="1314669"/>
    <lineage>
        <taxon>Eukaryota</taxon>
        <taxon>Fungi</taxon>
        <taxon>Dikarya</taxon>
        <taxon>Ascomycota</taxon>
        <taxon>Pezizomycotina</taxon>
        <taxon>Dothideomycetes</taxon>
        <taxon>Dothideomycetidae</taxon>
        <taxon>Capnodiales</taxon>
        <taxon>Capnodiaceae</taxon>
        <taxon>Polychaeton</taxon>
    </lineage>
</organism>
<dbReference type="Proteomes" id="UP000799441">
    <property type="component" value="Unassembled WGS sequence"/>
</dbReference>
<feature type="region of interest" description="Disordered" evidence="4">
    <location>
        <begin position="1"/>
        <end position="28"/>
    </location>
</feature>
<keyword evidence="3" id="KW-0175">Coiled coil</keyword>
<evidence type="ECO:0000313" key="5">
    <source>
        <dbReference type="EMBL" id="KAF2719398.1"/>
    </source>
</evidence>
<dbReference type="InterPro" id="IPR044053">
    <property type="entry name" value="AsaB-like"/>
</dbReference>
<name>A0A9P4UN38_9PEZI</name>
<evidence type="ECO:0000256" key="2">
    <source>
        <dbReference type="ARBA" id="ARBA00023604"/>
    </source>
</evidence>
<accession>A0A9P4UN38</accession>
<dbReference type="GO" id="GO:0016491">
    <property type="term" value="F:oxidoreductase activity"/>
    <property type="evidence" value="ECO:0007669"/>
    <property type="project" value="UniProtKB-KW"/>
</dbReference>
<evidence type="ECO:0000256" key="4">
    <source>
        <dbReference type="SAM" id="MobiDB-lite"/>
    </source>
</evidence>
<dbReference type="EMBL" id="MU003812">
    <property type="protein sequence ID" value="KAF2719398.1"/>
    <property type="molecule type" value="Genomic_DNA"/>
</dbReference>
<sequence length="426" mass="49884">MPSKIDTTGYTSPVEVSTGKTKNLSTTDQTSLRHDVQVELQYLVDDPIYDSVKPVQITPNFADDERRTNVRLCAGDPENLNDVRGREKEFSLDANGFKFVKAPTSFKDWSSQPKIGQVYLKEMEDLLKREVEGCDEIIFYDARIRQEGEKGLKVEGLSYNPFARQVHVDNTERSVIEKVKALTEMKSDFLLRGRYQIINIWRPIKHPVYDCGLAVADGGKLKKGDVRECERHRRDTQEYWDTMGVIKYRPGFRWYYMSYQDEEDCLLFKNHDSALDVPARFCLHTAFDMPPEEILPDMPTRESIEVRALVFTHPRGERRASETRMLQQSTPIPHPLAEKLERQELKRIDDELTITDRLREDIDEANEVKDAVLLLRRKEIKHLEQVNQKLAEELRESNDENQRLLRRIERQEQEIQKWRTEAMGPR</sequence>
<reference evidence="5" key="1">
    <citation type="journal article" date="2020" name="Stud. Mycol.">
        <title>101 Dothideomycetes genomes: a test case for predicting lifestyles and emergence of pathogens.</title>
        <authorList>
            <person name="Haridas S."/>
            <person name="Albert R."/>
            <person name="Binder M."/>
            <person name="Bloem J."/>
            <person name="Labutti K."/>
            <person name="Salamov A."/>
            <person name="Andreopoulos B."/>
            <person name="Baker S."/>
            <person name="Barry K."/>
            <person name="Bills G."/>
            <person name="Bluhm B."/>
            <person name="Cannon C."/>
            <person name="Castanera R."/>
            <person name="Culley D."/>
            <person name="Daum C."/>
            <person name="Ezra D."/>
            <person name="Gonzalez J."/>
            <person name="Henrissat B."/>
            <person name="Kuo A."/>
            <person name="Liang C."/>
            <person name="Lipzen A."/>
            <person name="Lutzoni F."/>
            <person name="Magnuson J."/>
            <person name="Mondo S."/>
            <person name="Nolan M."/>
            <person name="Ohm R."/>
            <person name="Pangilinan J."/>
            <person name="Park H.-J."/>
            <person name="Ramirez L."/>
            <person name="Alfaro M."/>
            <person name="Sun H."/>
            <person name="Tritt A."/>
            <person name="Yoshinaga Y."/>
            <person name="Zwiers L.-H."/>
            <person name="Turgeon B."/>
            <person name="Goodwin S."/>
            <person name="Spatafora J."/>
            <person name="Crous P."/>
            <person name="Grigoriev I."/>
        </authorList>
    </citation>
    <scope>NUCLEOTIDE SEQUENCE</scope>
    <source>
        <strain evidence="5">CBS 116435</strain>
    </source>
</reference>
<feature type="coiled-coil region" evidence="3">
    <location>
        <begin position="376"/>
        <end position="421"/>
    </location>
</feature>
<evidence type="ECO:0000313" key="6">
    <source>
        <dbReference type="Proteomes" id="UP000799441"/>
    </source>
</evidence>
<protein>
    <submittedName>
        <fullName evidence="5">Uncharacterized protein</fullName>
    </submittedName>
</protein>
<proteinExistence type="inferred from homology"/>
<dbReference type="OrthoDB" id="412788at2759"/>
<comment type="similarity">
    <text evidence="2">Belongs to the asaB hydroxylase/desaturase family.</text>
</comment>
<dbReference type="AlphaFoldDB" id="A0A9P4UN38"/>